<keyword evidence="3" id="KW-0804">Transcription</keyword>
<dbReference type="InterPro" id="IPR010982">
    <property type="entry name" value="Lambda_DNA-bd_dom_sf"/>
</dbReference>
<dbReference type="Pfam" id="PF00717">
    <property type="entry name" value="Peptidase_S24"/>
    <property type="match status" value="1"/>
</dbReference>
<dbReference type="SMART" id="SM00530">
    <property type="entry name" value="HTH_XRE"/>
    <property type="match status" value="1"/>
</dbReference>
<dbReference type="CDD" id="cd00093">
    <property type="entry name" value="HTH_XRE"/>
    <property type="match status" value="1"/>
</dbReference>
<accession>A0ABW9RYN0</accession>
<dbReference type="InterPro" id="IPR015927">
    <property type="entry name" value="Peptidase_S24_S26A/B/C"/>
</dbReference>
<dbReference type="PROSITE" id="PS50943">
    <property type="entry name" value="HTH_CROC1"/>
    <property type="match status" value="1"/>
</dbReference>
<proteinExistence type="predicted"/>
<dbReference type="InterPro" id="IPR001387">
    <property type="entry name" value="Cro/C1-type_HTH"/>
</dbReference>
<dbReference type="Pfam" id="PF01381">
    <property type="entry name" value="HTH_3"/>
    <property type="match status" value="1"/>
</dbReference>
<dbReference type="InterPro" id="IPR039418">
    <property type="entry name" value="LexA-like"/>
</dbReference>
<dbReference type="SUPFAM" id="SSF51306">
    <property type="entry name" value="LexA/Signal peptidase"/>
    <property type="match status" value="1"/>
</dbReference>
<keyword evidence="6" id="KW-1185">Reference proteome</keyword>
<evidence type="ECO:0000313" key="5">
    <source>
        <dbReference type="EMBL" id="MTI28915.1"/>
    </source>
</evidence>
<organism evidence="5 6">
    <name type="scientific">Fulvivirga kasyanovii</name>
    <dbReference type="NCBI Taxonomy" id="396812"/>
    <lineage>
        <taxon>Bacteria</taxon>
        <taxon>Pseudomonadati</taxon>
        <taxon>Bacteroidota</taxon>
        <taxon>Cytophagia</taxon>
        <taxon>Cytophagales</taxon>
        <taxon>Fulvivirgaceae</taxon>
        <taxon>Fulvivirga</taxon>
    </lineage>
</organism>
<protein>
    <submittedName>
        <fullName evidence="5">LexA family transcriptional regulator</fullName>
    </submittedName>
</protein>
<evidence type="ECO:0000256" key="3">
    <source>
        <dbReference type="ARBA" id="ARBA00023163"/>
    </source>
</evidence>
<feature type="domain" description="HTH cro/C1-type" evidence="4">
    <location>
        <begin position="13"/>
        <end position="67"/>
    </location>
</feature>
<dbReference type="InterPro" id="IPR036286">
    <property type="entry name" value="LexA/Signal_pep-like_sf"/>
</dbReference>
<evidence type="ECO:0000259" key="4">
    <source>
        <dbReference type="PROSITE" id="PS50943"/>
    </source>
</evidence>
<dbReference type="PANTHER" id="PTHR40661:SF3">
    <property type="entry name" value="FELS-1 PROPHAGE TRANSCRIPTIONAL REGULATOR"/>
    <property type="match status" value="1"/>
</dbReference>
<dbReference type="SUPFAM" id="SSF47413">
    <property type="entry name" value="lambda repressor-like DNA-binding domains"/>
    <property type="match status" value="1"/>
</dbReference>
<dbReference type="Gene3D" id="2.10.109.10">
    <property type="entry name" value="Umud Fragment, subunit A"/>
    <property type="match status" value="1"/>
</dbReference>
<dbReference type="Proteomes" id="UP000798808">
    <property type="component" value="Unassembled WGS sequence"/>
</dbReference>
<reference evidence="5 6" key="1">
    <citation type="submission" date="2019-02" db="EMBL/GenBank/DDBJ databases">
        <authorList>
            <person name="Goldberg S.R."/>
            <person name="Haltli B.A."/>
            <person name="Correa H."/>
            <person name="Russell K.G."/>
        </authorList>
    </citation>
    <scope>NUCLEOTIDE SEQUENCE [LARGE SCALE GENOMIC DNA]</scope>
    <source>
        <strain evidence="5 6">JCM 16186</strain>
    </source>
</reference>
<name>A0ABW9RYN0_9BACT</name>
<sequence>MKKKGMKFEPKRITMLRELLQLSQVKFAEKIRISQGALSQIESGKSQISLDTLRNLSNELNVNCNWIVNGVGDIFYDEKSQTNKVETQKIFVEVKNEDLAVIPLVREEAHAGYIEGFEDPEYIKTLKVYQIPGFENGSYRLFEIEGESMIPTVYPREIVICEYIEDKESVENGTLCVVITKDGIVAKRVYYYENDKKLLILKSDNSRFKTYSLESSKILELWKIKGKITSVFIESGLVDAKRMEKLENDLEMLKKEVRKLSDK</sequence>
<dbReference type="RefSeq" id="WP_155176901.1">
    <property type="nucleotide sequence ID" value="NZ_BAAAFL010000008.1"/>
</dbReference>
<dbReference type="Gene3D" id="1.10.260.40">
    <property type="entry name" value="lambda repressor-like DNA-binding domains"/>
    <property type="match status" value="1"/>
</dbReference>
<evidence type="ECO:0000256" key="1">
    <source>
        <dbReference type="ARBA" id="ARBA00023015"/>
    </source>
</evidence>
<keyword evidence="1" id="KW-0805">Transcription regulation</keyword>
<keyword evidence="2" id="KW-0238">DNA-binding</keyword>
<comment type="caution">
    <text evidence="5">The sequence shown here is derived from an EMBL/GenBank/DDBJ whole genome shotgun (WGS) entry which is preliminary data.</text>
</comment>
<dbReference type="EMBL" id="SMLW01000675">
    <property type="protein sequence ID" value="MTI28915.1"/>
    <property type="molecule type" value="Genomic_DNA"/>
</dbReference>
<evidence type="ECO:0000313" key="6">
    <source>
        <dbReference type="Proteomes" id="UP000798808"/>
    </source>
</evidence>
<dbReference type="CDD" id="cd06529">
    <property type="entry name" value="S24_LexA-like"/>
    <property type="match status" value="1"/>
</dbReference>
<dbReference type="PANTHER" id="PTHR40661">
    <property type="match status" value="1"/>
</dbReference>
<evidence type="ECO:0000256" key="2">
    <source>
        <dbReference type="ARBA" id="ARBA00023125"/>
    </source>
</evidence>
<gene>
    <name evidence="5" type="ORF">E1163_28400</name>
</gene>